<evidence type="ECO:0008006" key="4">
    <source>
        <dbReference type="Google" id="ProtNLM"/>
    </source>
</evidence>
<accession>A0A0J1EKS4</accession>
<name>A0A0J1EKS4_RHOIS</name>
<gene>
    <name evidence="2" type="ORF">RISK_002015</name>
</gene>
<dbReference type="STRING" id="595434.RISK_002015"/>
<evidence type="ECO:0000313" key="3">
    <source>
        <dbReference type="Proteomes" id="UP000036367"/>
    </source>
</evidence>
<protein>
    <recommendedName>
        <fullName evidence="4">Secreted protein</fullName>
    </recommendedName>
</protein>
<keyword evidence="1" id="KW-0732">Signal</keyword>
<evidence type="ECO:0000256" key="1">
    <source>
        <dbReference type="SAM" id="SignalP"/>
    </source>
</evidence>
<dbReference type="Proteomes" id="UP000036367">
    <property type="component" value="Unassembled WGS sequence"/>
</dbReference>
<feature type="chain" id="PRO_5005250271" description="Secreted protein" evidence="1">
    <location>
        <begin position="19"/>
        <end position="151"/>
    </location>
</feature>
<reference evidence="2" key="1">
    <citation type="submission" date="2015-05" db="EMBL/GenBank/DDBJ databases">
        <title>Permanent draft genome of Rhodopirellula islandicus K833.</title>
        <authorList>
            <person name="Kizina J."/>
            <person name="Richter M."/>
            <person name="Glockner F.O."/>
            <person name="Harder J."/>
        </authorList>
    </citation>
    <scope>NUCLEOTIDE SEQUENCE [LARGE SCALE GENOMIC DNA]</scope>
    <source>
        <strain evidence="2">K833</strain>
    </source>
</reference>
<dbReference type="PROSITE" id="PS51257">
    <property type="entry name" value="PROKAR_LIPOPROTEIN"/>
    <property type="match status" value="1"/>
</dbReference>
<dbReference type="EMBL" id="LECT01000016">
    <property type="protein sequence ID" value="KLU06164.1"/>
    <property type="molecule type" value="Genomic_DNA"/>
</dbReference>
<dbReference type="PATRIC" id="fig|595434.4.peg.1932"/>
<proteinExistence type="predicted"/>
<organism evidence="2 3">
    <name type="scientific">Rhodopirellula islandica</name>
    <dbReference type="NCBI Taxonomy" id="595434"/>
    <lineage>
        <taxon>Bacteria</taxon>
        <taxon>Pseudomonadati</taxon>
        <taxon>Planctomycetota</taxon>
        <taxon>Planctomycetia</taxon>
        <taxon>Pirellulales</taxon>
        <taxon>Pirellulaceae</taxon>
        <taxon>Rhodopirellula</taxon>
    </lineage>
</organism>
<comment type="caution">
    <text evidence="2">The sequence shown here is derived from an EMBL/GenBank/DDBJ whole genome shotgun (WGS) entry which is preliminary data.</text>
</comment>
<dbReference type="OrthoDB" id="288597at2"/>
<keyword evidence="3" id="KW-1185">Reference proteome</keyword>
<feature type="signal peptide" evidence="1">
    <location>
        <begin position="1"/>
        <end position="18"/>
    </location>
</feature>
<dbReference type="AlphaFoldDB" id="A0A0J1EKS4"/>
<dbReference type="RefSeq" id="WP_047813765.1">
    <property type="nucleotide sequence ID" value="NZ_LECT01000016.1"/>
</dbReference>
<evidence type="ECO:0000313" key="2">
    <source>
        <dbReference type="EMBL" id="KLU06164.1"/>
    </source>
</evidence>
<sequence length="151" mass="16088">MKPFAALLILTASLLATGCDSEPALHPISGHVTLGGKPYERLIVYVRPVDESVTQYNLGVGETDATGKLFLRSTAGEGLATGMYRVSFSCIVSGKGQTVGSSDEKMDDDRRLVTKDLVPPAYGDGGESTLEFEVVSGTDNRIEFDIPSKQS</sequence>